<evidence type="ECO:0000259" key="7">
    <source>
        <dbReference type="PROSITE" id="PS50991"/>
    </source>
</evidence>
<dbReference type="AlphaFoldDB" id="A0A812RGD5"/>
<accession>A0A812RGD5</accession>
<keyword evidence="6" id="KW-0100">Branched-chain amino acid biosynthesis</keyword>
<dbReference type="GO" id="GO:0009098">
    <property type="term" value="P:L-leucine biosynthetic process"/>
    <property type="evidence" value="ECO:0007669"/>
    <property type="project" value="InterPro"/>
</dbReference>
<dbReference type="EC" id="2.3.3.13" evidence="3"/>
<dbReference type="InterPro" id="IPR036230">
    <property type="entry name" value="LeuA_allosteric_dom_sf"/>
</dbReference>
<dbReference type="OrthoDB" id="418791at2759"/>
<dbReference type="PROSITE" id="PS00816">
    <property type="entry name" value="AIPM_HOMOCIT_SYNTH_2"/>
    <property type="match status" value="1"/>
</dbReference>
<evidence type="ECO:0000256" key="2">
    <source>
        <dbReference type="ARBA" id="ARBA00009767"/>
    </source>
</evidence>
<dbReference type="Gene3D" id="1.10.287.1400">
    <property type="match status" value="1"/>
</dbReference>
<evidence type="ECO:0000256" key="4">
    <source>
        <dbReference type="ARBA" id="ARBA00022605"/>
    </source>
</evidence>
<keyword evidence="5" id="KW-0808">Transferase</keyword>
<comment type="similarity">
    <text evidence="2">Belongs to the alpha-IPM synthase/homocitrate synthase family. LeuA type 2 subfamily.</text>
</comment>
<keyword evidence="4" id="KW-0028">Amino-acid biosynthesis</keyword>
<protein>
    <recommendedName>
        <fullName evidence="3">2-isopropylmalate synthase</fullName>
        <ecNumber evidence="3">2.3.3.13</ecNumber>
    </recommendedName>
</protein>
<dbReference type="Pfam" id="PF08502">
    <property type="entry name" value="LeuA_dimer"/>
    <property type="match status" value="1"/>
</dbReference>
<dbReference type="Gene3D" id="3.40.50.1110">
    <property type="entry name" value="SGNH hydrolase"/>
    <property type="match status" value="1"/>
</dbReference>
<dbReference type="InterPro" id="IPR054692">
    <property type="entry name" value="LeuA-like_post-cat"/>
</dbReference>
<dbReference type="InterPro" id="IPR013709">
    <property type="entry name" value="2-isopropylmalate_synth_dimer"/>
</dbReference>
<dbReference type="SUPFAM" id="SSF110921">
    <property type="entry name" value="2-isopropylmalate synthase LeuA, allosteric (dimerisation) domain"/>
    <property type="match status" value="1"/>
</dbReference>
<comment type="caution">
    <text evidence="8">The sequence shown here is derived from an EMBL/GenBank/DDBJ whole genome shotgun (WGS) entry which is preliminary data.</text>
</comment>
<evidence type="ECO:0000256" key="1">
    <source>
        <dbReference type="ARBA" id="ARBA00000064"/>
    </source>
</evidence>
<dbReference type="Pfam" id="PF22615">
    <property type="entry name" value="IPMS_D2"/>
    <property type="match status" value="1"/>
</dbReference>
<dbReference type="PROSITE" id="PS00815">
    <property type="entry name" value="AIPM_HOMOCIT_SYNTH_1"/>
    <property type="match status" value="1"/>
</dbReference>
<dbReference type="Gene3D" id="3.20.20.70">
    <property type="entry name" value="Aldolase class I"/>
    <property type="match status" value="1"/>
</dbReference>
<dbReference type="InterPro" id="IPR036514">
    <property type="entry name" value="SGNH_hydro_sf"/>
</dbReference>
<dbReference type="InterPro" id="IPR000891">
    <property type="entry name" value="PYR_CT"/>
</dbReference>
<evidence type="ECO:0000256" key="5">
    <source>
        <dbReference type="ARBA" id="ARBA00022679"/>
    </source>
</evidence>
<organism evidence="8 9">
    <name type="scientific">Symbiodinium pilosum</name>
    <name type="common">Dinoflagellate</name>
    <dbReference type="NCBI Taxonomy" id="2952"/>
    <lineage>
        <taxon>Eukaryota</taxon>
        <taxon>Sar</taxon>
        <taxon>Alveolata</taxon>
        <taxon>Dinophyceae</taxon>
        <taxon>Suessiales</taxon>
        <taxon>Symbiodiniaceae</taxon>
        <taxon>Symbiodinium</taxon>
    </lineage>
</organism>
<feature type="domain" description="Pyruvate carboxyltransferase" evidence="7">
    <location>
        <begin position="59"/>
        <end position="331"/>
    </location>
</feature>
<dbReference type="SMART" id="SM00917">
    <property type="entry name" value="LeuA_dimer"/>
    <property type="match status" value="1"/>
</dbReference>
<dbReference type="GO" id="GO:0003852">
    <property type="term" value="F:2-isopropylmalate synthase activity"/>
    <property type="evidence" value="ECO:0007669"/>
    <property type="project" value="UniProtKB-EC"/>
</dbReference>
<keyword evidence="9" id="KW-1185">Reference proteome</keyword>
<gene>
    <name evidence="8" type="primary">leuA</name>
    <name evidence="8" type="ORF">SPIL2461_LOCUS10647</name>
</gene>
<dbReference type="PANTHER" id="PTHR46911">
    <property type="match status" value="1"/>
</dbReference>
<comment type="catalytic activity">
    <reaction evidence="1">
        <text>3-methyl-2-oxobutanoate + acetyl-CoA + H2O = (2S)-2-isopropylmalate + CoA + H(+)</text>
        <dbReference type="Rhea" id="RHEA:21524"/>
        <dbReference type="ChEBI" id="CHEBI:1178"/>
        <dbReference type="ChEBI" id="CHEBI:11851"/>
        <dbReference type="ChEBI" id="CHEBI:15377"/>
        <dbReference type="ChEBI" id="CHEBI:15378"/>
        <dbReference type="ChEBI" id="CHEBI:57287"/>
        <dbReference type="ChEBI" id="CHEBI:57288"/>
        <dbReference type="EC" id="2.3.3.13"/>
    </reaction>
</comment>
<name>A0A812RGD5_SYMPI</name>
<proteinExistence type="inferred from homology"/>
<dbReference type="Gene3D" id="3.30.160.270">
    <property type="match status" value="1"/>
</dbReference>
<dbReference type="InterPro" id="IPR013785">
    <property type="entry name" value="Aldolase_TIM"/>
</dbReference>
<sequence length="1141" mass="128992">MAVEDTNGDTKVVKKPRLEERLPRMKVEKYRSFQNWYQIPFDEKWPKRSWPEKRITKAPRWCTVDLRDGNQALINPMNHDKKLRLFLHLLKLGYKEIEVGFPAASQTDFDFIRYIIDEGLIPDDVWIQVLTQCREPLILRTIEGVKGAKNVVIHVYNSTSELQRRVVFKKGREDIKQLALESVGLVKKLVDERMAGMNVRLEYSPESFTGTELDFALDVCNAVVDVWWKPTPDQQVLFCRHSCKKHVYADQIEWMCAHIIQRDCVCISVHPHNDRGTGIAAAELAIMAGADRVEGCLFGNGERTGNVCLVTLALNMFTQGIDPEVSYVALEEPETINVAEHCTELKVPEPWPQHKLLLHRTPVNFLLLFLPGPPRMHTVWGTLLSRVVPSTCETVPSCLKYLLDNKAPSGPAADFALEFLLRFMALELLLSQMLCQRFQVSSTRLWESLAYQMYNLPDAVHEAVASTDSGDEDAALDAALALRKVVQCLKDLQGLLLSKGDELDSAWDLQDWAFSSPDESKLWGTDRARGLVWTMAERSRRKDSSVWKNGKCCAFIARTSPRLMTRLLHELLEGFQDAKFQEGYQLLRRGAQHNNNNHASMVLLTFEVQQKVLPKFGFEASPKGVMEMRWETGLHADMGGANMSCRGDKVVARLRRDIHLCLDMDVNKADRLPIFHTVGDSHSCFGWPKFVIQHWQGPLLGFNVHRVDLRKLTPPLREGDAVILCFGEIDCRCHVHKQRYKDLQGKDPRPYQEVIDDIISRYVSHLRTQTRPGNLPAGVKIFVFNVPPPARGCDVAEVPEFPFIGEDSDRKNYVLYFNKRLKVECSKYGFRFFDVYEQYADRDGFLSSEYSDGNVHIGNGIWLDKFIADLNLKPFRCSQINLPEQRYPWAGSLVYTAFSGSHQDAIKKGLEANKKENIWEVPYLPIDPQDIGRHYEAIIRVNSQSGKGGIAYILEQEYGIALPKECQAEFAQVVQKISDKTSKEISALQIYDAFKQTYVDPQEPMSLLDYDLSTSSAQKEDDVTLKARVRAAGKEHEIVGKGNGPVSAFVAGLNEFARFSMGMEVHLSDYHSEARSQCKNAEGSEAVASVRCQAVASANQTRQGRARFGVGLHRNTNTAVLKAVVSAVNCLSAAGDAKLFA</sequence>
<dbReference type="SUPFAM" id="SSF89000">
    <property type="entry name" value="post-HMGL domain-like"/>
    <property type="match status" value="1"/>
</dbReference>
<dbReference type="InterPro" id="IPR002034">
    <property type="entry name" value="AIPM/Hcit_synth_CS"/>
</dbReference>
<dbReference type="SUPFAM" id="SSF52266">
    <property type="entry name" value="SGNH hydrolase"/>
    <property type="match status" value="1"/>
</dbReference>
<evidence type="ECO:0000313" key="9">
    <source>
        <dbReference type="Proteomes" id="UP000649617"/>
    </source>
</evidence>
<dbReference type="SUPFAM" id="SSF51569">
    <property type="entry name" value="Aldolase"/>
    <property type="match status" value="1"/>
</dbReference>
<dbReference type="PROSITE" id="PS50991">
    <property type="entry name" value="PYR_CT"/>
    <property type="match status" value="1"/>
</dbReference>
<dbReference type="NCBIfam" id="NF002991">
    <property type="entry name" value="PRK03739.1"/>
    <property type="match status" value="1"/>
</dbReference>
<dbReference type="PANTHER" id="PTHR46911:SF1">
    <property type="entry name" value="2-ISOPROPYLMALATE SYNTHASE"/>
    <property type="match status" value="1"/>
</dbReference>
<evidence type="ECO:0000313" key="8">
    <source>
        <dbReference type="EMBL" id="CAE7436087.1"/>
    </source>
</evidence>
<dbReference type="Proteomes" id="UP000649617">
    <property type="component" value="Unassembled WGS sequence"/>
</dbReference>
<evidence type="ECO:0000256" key="3">
    <source>
        <dbReference type="ARBA" id="ARBA00012973"/>
    </source>
</evidence>
<dbReference type="Pfam" id="PF00682">
    <property type="entry name" value="HMGL-like"/>
    <property type="match status" value="1"/>
</dbReference>
<reference evidence="8" key="1">
    <citation type="submission" date="2021-02" db="EMBL/GenBank/DDBJ databases">
        <authorList>
            <person name="Dougan E. K."/>
            <person name="Rhodes N."/>
            <person name="Thang M."/>
            <person name="Chan C."/>
        </authorList>
    </citation>
    <scope>NUCLEOTIDE SEQUENCE</scope>
</reference>
<evidence type="ECO:0000256" key="6">
    <source>
        <dbReference type="ARBA" id="ARBA00023304"/>
    </source>
</evidence>
<dbReference type="EMBL" id="CAJNIZ010020080">
    <property type="protein sequence ID" value="CAE7436087.1"/>
    <property type="molecule type" value="Genomic_DNA"/>
</dbReference>